<sequence length="117" mass="13173">MTLESLEKSDLSSVVFIRDYIQFVFEGEKENVILSAFTQPSTIVSNQIYEFQSAGWRDALCTLINKIVRTAIAEEGIAIKITFEDGDVLEISLRKEDYEGPEAAMLCIKNGEIRFGN</sequence>
<dbReference type="Proteomes" id="UP000678228">
    <property type="component" value="Unassembled WGS sequence"/>
</dbReference>
<dbReference type="RefSeq" id="WP_210597477.1">
    <property type="nucleotide sequence ID" value="NZ_JAGKSQ010000004.1"/>
</dbReference>
<accession>A0A940WU43</accession>
<keyword evidence="2" id="KW-1185">Reference proteome</keyword>
<reference evidence="1" key="1">
    <citation type="submission" date="2021-03" db="EMBL/GenBank/DDBJ databases">
        <title>Bacillus suaedae sp. nov., isolated from Suaeda aralocaspica.</title>
        <authorList>
            <person name="Lei R.F.R."/>
        </authorList>
    </citation>
    <scope>NUCLEOTIDE SEQUENCE</scope>
    <source>
        <strain evidence="1">YZJH907-2</strain>
    </source>
</reference>
<evidence type="ECO:0000313" key="2">
    <source>
        <dbReference type="Proteomes" id="UP000678228"/>
    </source>
</evidence>
<proteinExistence type="predicted"/>
<protein>
    <submittedName>
        <fullName evidence="1">Uncharacterized protein</fullName>
    </submittedName>
</protein>
<organism evidence="1 2">
    <name type="scientific">Halalkalibacter suaedae</name>
    <dbReference type="NCBI Taxonomy" id="2822140"/>
    <lineage>
        <taxon>Bacteria</taxon>
        <taxon>Bacillati</taxon>
        <taxon>Bacillota</taxon>
        <taxon>Bacilli</taxon>
        <taxon>Bacillales</taxon>
        <taxon>Bacillaceae</taxon>
        <taxon>Halalkalibacter</taxon>
    </lineage>
</organism>
<dbReference type="EMBL" id="JAGKSQ010000004">
    <property type="protein sequence ID" value="MBP3951788.1"/>
    <property type="molecule type" value="Genomic_DNA"/>
</dbReference>
<gene>
    <name evidence="1" type="ORF">J7W16_11645</name>
</gene>
<comment type="caution">
    <text evidence="1">The sequence shown here is derived from an EMBL/GenBank/DDBJ whole genome shotgun (WGS) entry which is preliminary data.</text>
</comment>
<dbReference type="AlphaFoldDB" id="A0A940WU43"/>
<name>A0A940WU43_9BACI</name>
<evidence type="ECO:0000313" key="1">
    <source>
        <dbReference type="EMBL" id="MBP3951788.1"/>
    </source>
</evidence>